<evidence type="ECO:0000313" key="2">
    <source>
        <dbReference type="EMBL" id="TCG09310.1"/>
    </source>
</evidence>
<dbReference type="InterPro" id="IPR051703">
    <property type="entry name" value="NF-kappa-B_Signaling_Reg"/>
</dbReference>
<sequence length="217" mass="24549">MKRNFIVSEHPQNTPEWMADRAGRVTGSNAAAVTAKARSGSGEAATRADYRVQLALERLLCKSCADEFSSADTERGHDREPFARMRYEIQTGIAVEQCGFVYREDMMAGCSPDGLLVDGGRLGLWEGKCPKTKTHFKYLIEKRIPPTYMNQVLHNTLVTGAEFVDFVSFDPDMPEKLQLFVFRWERDEALIKEYEVALRQFLFEVDATHKQIAAMAA</sequence>
<dbReference type="PANTHER" id="PTHR46609:SF6">
    <property type="entry name" value="EXONUCLEASE, PHAGE-TYPE_RECB, C-TERMINAL DOMAIN-CONTAINING PROTEIN-RELATED"/>
    <property type="match status" value="1"/>
</dbReference>
<evidence type="ECO:0000313" key="3">
    <source>
        <dbReference type="Proteomes" id="UP000294200"/>
    </source>
</evidence>
<gene>
    <name evidence="2" type="ORF">BZM27_05780</name>
</gene>
<feature type="domain" description="YqaJ viral recombinase" evidence="1">
    <location>
        <begin position="16"/>
        <end position="162"/>
    </location>
</feature>
<comment type="caution">
    <text evidence="2">The sequence shown here is derived from an EMBL/GenBank/DDBJ whole genome shotgun (WGS) entry which is preliminary data.</text>
</comment>
<dbReference type="InterPro" id="IPR019080">
    <property type="entry name" value="YqaJ_viral_recombinase"/>
</dbReference>
<dbReference type="AlphaFoldDB" id="A0A4R0XMC6"/>
<evidence type="ECO:0000259" key="1">
    <source>
        <dbReference type="Pfam" id="PF09588"/>
    </source>
</evidence>
<dbReference type="InterPro" id="IPR011604">
    <property type="entry name" value="PDDEXK-like_dom_sf"/>
</dbReference>
<accession>A0A4R0XMC6</accession>
<dbReference type="CDD" id="cd22343">
    <property type="entry name" value="PDDEXK_lambda_exonuclease-like"/>
    <property type="match status" value="1"/>
</dbReference>
<organism evidence="2 3">
    <name type="scientific">Paraburkholderia steynii</name>
    <dbReference type="NCBI Taxonomy" id="1245441"/>
    <lineage>
        <taxon>Bacteria</taxon>
        <taxon>Pseudomonadati</taxon>
        <taxon>Pseudomonadota</taxon>
        <taxon>Betaproteobacteria</taxon>
        <taxon>Burkholderiales</taxon>
        <taxon>Burkholderiaceae</taxon>
        <taxon>Paraburkholderia</taxon>
    </lineage>
</organism>
<keyword evidence="3" id="KW-1185">Reference proteome</keyword>
<dbReference type="Proteomes" id="UP000294200">
    <property type="component" value="Unassembled WGS sequence"/>
</dbReference>
<dbReference type="EMBL" id="MWML01000013">
    <property type="protein sequence ID" value="TCG09310.1"/>
    <property type="molecule type" value="Genomic_DNA"/>
</dbReference>
<dbReference type="InterPro" id="IPR011335">
    <property type="entry name" value="Restrct_endonuc-II-like"/>
</dbReference>
<dbReference type="SUPFAM" id="SSF52980">
    <property type="entry name" value="Restriction endonuclease-like"/>
    <property type="match status" value="1"/>
</dbReference>
<reference evidence="2 3" key="1">
    <citation type="submission" date="2017-02" db="EMBL/GenBank/DDBJ databases">
        <title>Paraburkholderia sophoroidis sp. nov. and Paraburkholderia steynii sp. nov. rhizobial symbionts of the fynbos legume Hypocalyptus sophoroides.</title>
        <authorList>
            <person name="Steenkamp E.T."/>
            <person name="Beukes C.W."/>
            <person name="Van Zyl E."/>
            <person name="Avontuur J."/>
            <person name="Chan W.Y."/>
            <person name="Hassen A."/>
            <person name="Palmer M."/>
            <person name="Mthombeni L."/>
            <person name="Phalane F."/>
            <person name="Sereme K."/>
            <person name="Venter S.N."/>
        </authorList>
    </citation>
    <scope>NUCLEOTIDE SEQUENCE [LARGE SCALE GENOMIC DNA]</scope>
    <source>
        <strain evidence="2 3">HC1.1ba</strain>
    </source>
</reference>
<dbReference type="PANTHER" id="PTHR46609">
    <property type="entry name" value="EXONUCLEASE, PHAGE-TYPE/RECB, C-TERMINAL DOMAIN-CONTAINING PROTEIN"/>
    <property type="match status" value="1"/>
</dbReference>
<dbReference type="Pfam" id="PF09588">
    <property type="entry name" value="YqaJ"/>
    <property type="match status" value="1"/>
</dbReference>
<protein>
    <recommendedName>
        <fullName evidence="1">YqaJ viral recombinase domain-containing protein</fullName>
    </recommendedName>
</protein>
<dbReference type="Gene3D" id="3.90.320.10">
    <property type="match status" value="1"/>
</dbReference>
<proteinExistence type="predicted"/>
<name>A0A4R0XMC6_9BURK</name>